<protein>
    <submittedName>
        <fullName evidence="1">Uncharacterized protein</fullName>
    </submittedName>
</protein>
<name>A0A2I0KSR2_PUNGR</name>
<organism evidence="1 2">
    <name type="scientific">Punica granatum</name>
    <name type="common">Pomegranate</name>
    <dbReference type="NCBI Taxonomy" id="22663"/>
    <lineage>
        <taxon>Eukaryota</taxon>
        <taxon>Viridiplantae</taxon>
        <taxon>Streptophyta</taxon>
        <taxon>Embryophyta</taxon>
        <taxon>Tracheophyta</taxon>
        <taxon>Spermatophyta</taxon>
        <taxon>Magnoliopsida</taxon>
        <taxon>eudicotyledons</taxon>
        <taxon>Gunneridae</taxon>
        <taxon>Pentapetalae</taxon>
        <taxon>rosids</taxon>
        <taxon>malvids</taxon>
        <taxon>Myrtales</taxon>
        <taxon>Lythraceae</taxon>
        <taxon>Punica</taxon>
    </lineage>
</organism>
<dbReference type="Proteomes" id="UP000233551">
    <property type="component" value="Unassembled WGS sequence"/>
</dbReference>
<dbReference type="EMBL" id="PGOL01000365">
    <property type="protein sequence ID" value="PKI71514.1"/>
    <property type="molecule type" value="Genomic_DNA"/>
</dbReference>
<proteinExistence type="predicted"/>
<reference evidence="1 2" key="1">
    <citation type="submission" date="2017-11" db="EMBL/GenBank/DDBJ databases">
        <title>De-novo sequencing of pomegranate (Punica granatum L.) genome.</title>
        <authorList>
            <person name="Akparov Z."/>
            <person name="Amiraslanov A."/>
            <person name="Hajiyeva S."/>
            <person name="Abbasov M."/>
            <person name="Kaur K."/>
            <person name="Hamwieh A."/>
            <person name="Solovyev V."/>
            <person name="Salamov A."/>
            <person name="Braich B."/>
            <person name="Kosarev P."/>
            <person name="Mahmoud A."/>
            <person name="Hajiyev E."/>
            <person name="Babayeva S."/>
            <person name="Izzatullayeva V."/>
            <person name="Mammadov A."/>
            <person name="Mammadov A."/>
            <person name="Sharifova S."/>
            <person name="Ojaghi J."/>
            <person name="Eynullazada K."/>
            <person name="Bayramov B."/>
            <person name="Abdulazimova A."/>
            <person name="Shahmuradov I."/>
        </authorList>
    </citation>
    <scope>NUCLEOTIDE SEQUENCE [LARGE SCALE GENOMIC DNA]</scope>
    <source>
        <strain evidence="2">cv. AG2017</strain>
        <tissue evidence="1">Leaf</tissue>
    </source>
</reference>
<accession>A0A2I0KSR2</accession>
<sequence length="119" mass="12620">MAAQTCGEAGVGSLAVTAALPFSSPFGGVVYPDGGDLPFPSEVAPPLWQSNRFLMEQSCYWLSSGSGRLALLLTELQSVVGACARILIQGILLALSLAMKIEILNGLMDWIEDLLPSFF</sequence>
<evidence type="ECO:0000313" key="2">
    <source>
        <dbReference type="Proteomes" id="UP000233551"/>
    </source>
</evidence>
<gene>
    <name evidence="1" type="ORF">CRG98_008031</name>
</gene>
<keyword evidence="2" id="KW-1185">Reference proteome</keyword>
<dbReference type="AlphaFoldDB" id="A0A2I0KSR2"/>
<comment type="caution">
    <text evidence="1">The sequence shown here is derived from an EMBL/GenBank/DDBJ whole genome shotgun (WGS) entry which is preliminary data.</text>
</comment>
<evidence type="ECO:0000313" key="1">
    <source>
        <dbReference type="EMBL" id="PKI71514.1"/>
    </source>
</evidence>